<feature type="transmembrane region" description="Helical" evidence="6">
    <location>
        <begin position="329"/>
        <end position="352"/>
    </location>
</feature>
<dbReference type="GO" id="GO:0005886">
    <property type="term" value="C:plasma membrane"/>
    <property type="evidence" value="ECO:0007669"/>
    <property type="project" value="UniProtKB-SubCell"/>
</dbReference>
<accession>A0A2T5GFB8</accession>
<evidence type="ECO:0000256" key="4">
    <source>
        <dbReference type="ARBA" id="ARBA00022989"/>
    </source>
</evidence>
<dbReference type="AlphaFoldDB" id="A0A2T5GFB8"/>
<keyword evidence="5 6" id="KW-0472">Membrane</keyword>
<gene>
    <name evidence="8" type="ORF">HSCHL_1825</name>
</gene>
<proteinExistence type="predicted"/>
<evidence type="ECO:0000256" key="3">
    <source>
        <dbReference type="ARBA" id="ARBA00022692"/>
    </source>
</evidence>
<dbReference type="EMBL" id="PEBV01000001">
    <property type="protein sequence ID" value="PTQ54882.1"/>
    <property type="molecule type" value="Genomic_DNA"/>
</dbReference>
<feature type="transmembrane region" description="Helical" evidence="6">
    <location>
        <begin position="364"/>
        <end position="386"/>
    </location>
</feature>
<dbReference type="PANTHER" id="PTHR30294:SF48">
    <property type="entry name" value="LINEARMYCIN RESISTANCE PERMEASE PROTEIN LNRM"/>
    <property type="match status" value="1"/>
</dbReference>
<keyword evidence="4 6" id="KW-1133">Transmembrane helix</keyword>
<dbReference type="InterPro" id="IPR051449">
    <property type="entry name" value="ABC-2_transporter_component"/>
</dbReference>
<feature type="transmembrane region" description="Helical" evidence="6">
    <location>
        <begin position="418"/>
        <end position="439"/>
    </location>
</feature>
<dbReference type="GO" id="GO:0140359">
    <property type="term" value="F:ABC-type transporter activity"/>
    <property type="evidence" value="ECO:0007669"/>
    <property type="project" value="InterPro"/>
</dbReference>
<evidence type="ECO:0000256" key="6">
    <source>
        <dbReference type="SAM" id="Phobius"/>
    </source>
</evidence>
<evidence type="ECO:0000259" key="7">
    <source>
        <dbReference type="Pfam" id="PF12698"/>
    </source>
</evidence>
<evidence type="ECO:0000256" key="5">
    <source>
        <dbReference type="ARBA" id="ARBA00023136"/>
    </source>
</evidence>
<sequence>MIWQMTIKDVKRMIRDKKALLITLLMPIVLIAILGFSVGSFMQGEITLSPAHVAVVHEDDLNRDLEKLKRVLTATPFARGIGEREMGEILGRLGSFHPAEVLTERILKDEKISSWITVETLGKAEAFRRLKEGKITAVILIPEGFAYRYWLSSLLPGISPSTVEVWQDPDQEIRAEIVEGIVRAYTDTLSAGILAKNVFQEVAVEMNRGDQAHSQIETLLTSVGKGVEKGLEVHFRSIAVEGKKSISGFQYYAAAMSAMFILFTAAFGAEYYIQESRLHTYERILLSGRGRGVLFAGRFLSTSLFSLLQMILLLLFSRFLFGVNWGDPLSLLPLLLLVSLGVGGLSLLLSAINHVAGNEKGSEIFSGFITQIMALAGGSFIPAAYLPDEVRLLGNYTINGAALQGFVKVMQGYSLSEITPVFLSLSIMTLLFMAAALAISRLKEV</sequence>
<comment type="caution">
    <text evidence="8">The sequence shown here is derived from an EMBL/GenBank/DDBJ whole genome shotgun (WGS) entry which is preliminary data.</text>
</comment>
<name>A0A2T5GFB8_HYDSH</name>
<protein>
    <recommendedName>
        <fullName evidence="7">ABC-2 type transporter transmembrane domain-containing protein</fullName>
    </recommendedName>
</protein>
<dbReference type="Proteomes" id="UP000244180">
    <property type="component" value="Unassembled WGS sequence"/>
</dbReference>
<evidence type="ECO:0000256" key="2">
    <source>
        <dbReference type="ARBA" id="ARBA00022475"/>
    </source>
</evidence>
<feature type="transmembrane region" description="Helical" evidence="6">
    <location>
        <begin position="251"/>
        <end position="273"/>
    </location>
</feature>
<dbReference type="Pfam" id="PF12698">
    <property type="entry name" value="ABC2_membrane_3"/>
    <property type="match status" value="1"/>
</dbReference>
<feature type="domain" description="ABC-2 type transporter transmembrane" evidence="7">
    <location>
        <begin position="18"/>
        <end position="437"/>
    </location>
</feature>
<reference evidence="8 9" key="1">
    <citation type="submission" date="2017-08" db="EMBL/GenBank/DDBJ databases">
        <title>Burning lignite coal seam in the remote Altai Mountains harbors a hydrogen-driven thermophilic microbial community.</title>
        <authorList>
            <person name="Kadnikov V.V."/>
            <person name="Mardanov A.V."/>
            <person name="Ivasenko D."/>
            <person name="Beletsky A.V."/>
            <person name="Karnachuk O.V."/>
            <person name="Ravin N.V."/>
        </authorList>
    </citation>
    <scope>NUCLEOTIDE SEQUENCE [LARGE SCALE GENOMIC DNA]</scope>
    <source>
        <strain evidence="8">AL33</strain>
    </source>
</reference>
<organism evidence="8 9">
    <name type="scientific">Hydrogenibacillus schlegelii</name>
    <name type="common">Bacillus schlegelii</name>
    <dbReference type="NCBI Taxonomy" id="1484"/>
    <lineage>
        <taxon>Bacteria</taxon>
        <taxon>Bacillati</taxon>
        <taxon>Bacillota</taxon>
        <taxon>Bacilli</taxon>
        <taxon>Bacillales</taxon>
        <taxon>Bacillales Family X. Incertae Sedis</taxon>
        <taxon>Hydrogenibacillus</taxon>
    </lineage>
</organism>
<dbReference type="InterPro" id="IPR013525">
    <property type="entry name" value="ABC2_TM"/>
</dbReference>
<evidence type="ECO:0000313" key="8">
    <source>
        <dbReference type="EMBL" id="PTQ54882.1"/>
    </source>
</evidence>
<feature type="transmembrane region" description="Helical" evidence="6">
    <location>
        <begin position="20"/>
        <end position="42"/>
    </location>
</feature>
<dbReference type="PANTHER" id="PTHR30294">
    <property type="entry name" value="MEMBRANE COMPONENT OF ABC TRANSPORTER YHHJ-RELATED"/>
    <property type="match status" value="1"/>
</dbReference>
<keyword evidence="3 6" id="KW-0812">Transmembrane</keyword>
<feature type="transmembrane region" description="Helical" evidence="6">
    <location>
        <begin position="293"/>
        <end position="317"/>
    </location>
</feature>
<evidence type="ECO:0000256" key="1">
    <source>
        <dbReference type="ARBA" id="ARBA00004651"/>
    </source>
</evidence>
<comment type="subcellular location">
    <subcellularLocation>
        <location evidence="1">Cell membrane</location>
        <topology evidence="1">Multi-pass membrane protein</topology>
    </subcellularLocation>
</comment>
<evidence type="ECO:0000313" key="9">
    <source>
        <dbReference type="Proteomes" id="UP000244180"/>
    </source>
</evidence>
<keyword evidence="2" id="KW-1003">Cell membrane</keyword>